<evidence type="ECO:0000256" key="1">
    <source>
        <dbReference type="SAM" id="MobiDB-lite"/>
    </source>
</evidence>
<proteinExistence type="predicted"/>
<dbReference type="EMBL" id="JH692072">
    <property type="protein sequence ID" value="EIP84646.1"/>
    <property type="molecule type" value="Genomic_DNA"/>
</dbReference>
<reference evidence="3" key="1">
    <citation type="journal article" date="2012" name="J. Bacteriol.">
        <title>Revised Genome Sequence of Burkholderia thailandensis MSMB43 with Improved Annotation.</title>
        <authorList>
            <person name="Zhuo Y."/>
            <person name="Liu L."/>
            <person name="Wang Q."/>
            <person name="Liu X."/>
            <person name="Ren B."/>
            <person name="Liu M."/>
            <person name="Ni P."/>
            <person name="Cheng Y.Q."/>
            <person name="Zhang L."/>
        </authorList>
    </citation>
    <scope>NUCLEOTIDE SEQUENCE [LARGE SCALE GENOMIC DNA]</scope>
    <source>
        <strain evidence="3">MSMB43</strain>
    </source>
</reference>
<protein>
    <submittedName>
        <fullName evidence="2">Uncharacterized protein</fullName>
    </submittedName>
</protein>
<evidence type="ECO:0000313" key="2">
    <source>
        <dbReference type="EMBL" id="EIP84646.1"/>
    </source>
</evidence>
<name>A0ABN0FXG5_9BURK</name>
<sequence length="59" mass="6340">MVISDAAEDVVEDSSRNDPTTTMKRQMSFAEAESAGKKRARSSPSCIGRPSHSTVARQA</sequence>
<dbReference type="Proteomes" id="UP000004682">
    <property type="component" value="Unassembled WGS sequence"/>
</dbReference>
<gene>
    <name evidence="2" type="ORF">A33K_18659</name>
</gene>
<feature type="region of interest" description="Disordered" evidence="1">
    <location>
        <begin position="1"/>
        <end position="59"/>
    </location>
</feature>
<feature type="compositionally biased region" description="Acidic residues" evidence="1">
    <location>
        <begin position="1"/>
        <end position="12"/>
    </location>
</feature>
<evidence type="ECO:0000313" key="3">
    <source>
        <dbReference type="Proteomes" id="UP000004682"/>
    </source>
</evidence>
<organism evidence="2 3">
    <name type="scientific">Burkholderia humptydooensis MSMB43</name>
    <dbReference type="NCBI Taxonomy" id="441157"/>
    <lineage>
        <taxon>Bacteria</taxon>
        <taxon>Pseudomonadati</taxon>
        <taxon>Pseudomonadota</taxon>
        <taxon>Betaproteobacteria</taxon>
        <taxon>Burkholderiales</taxon>
        <taxon>Burkholderiaceae</taxon>
        <taxon>Burkholderia</taxon>
        <taxon>pseudomallei group</taxon>
    </lineage>
</organism>
<accession>A0ABN0FXG5</accession>
<keyword evidence="3" id="KW-1185">Reference proteome</keyword>